<feature type="compositionally biased region" description="Polar residues" evidence="1">
    <location>
        <begin position="48"/>
        <end position="61"/>
    </location>
</feature>
<feature type="compositionally biased region" description="Polar residues" evidence="1">
    <location>
        <begin position="15"/>
        <end position="35"/>
    </location>
</feature>
<reference evidence="2 3" key="1">
    <citation type="journal article" date="2023" name="Plants (Basel)">
        <title>Bridging the Gap: Combining Genomics and Transcriptomics Approaches to Understand Stylosanthes scabra, an Orphan Legume from the Brazilian Caatinga.</title>
        <authorList>
            <person name="Ferreira-Neto J.R.C."/>
            <person name="da Silva M.D."/>
            <person name="Binneck E."/>
            <person name="de Melo N.F."/>
            <person name="da Silva R.H."/>
            <person name="de Melo A.L.T.M."/>
            <person name="Pandolfi V."/>
            <person name="Bustamante F.O."/>
            <person name="Brasileiro-Vidal A.C."/>
            <person name="Benko-Iseppon A.M."/>
        </authorList>
    </citation>
    <scope>NUCLEOTIDE SEQUENCE [LARGE SCALE GENOMIC DNA]</scope>
    <source>
        <tissue evidence="2">Leaves</tissue>
    </source>
</reference>
<comment type="caution">
    <text evidence="2">The sequence shown here is derived from an EMBL/GenBank/DDBJ whole genome shotgun (WGS) entry which is preliminary data.</text>
</comment>
<accession>A0ABU6TE74</accession>
<protein>
    <submittedName>
        <fullName evidence="2">Uncharacterized protein</fullName>
    </submittedName>
</protein>
<evidence type="ECO:0000313" key="2">
    <source>
        <dbReference type="EMBL" id="MED6146987.1"/>
    </source>
</evidence>
<feature type="region of interest" description="Disordered" evidence="1">
    <location>
        <begin position="1"/>
        <end position="101"/>
    </location>
</feature>
<name>A0ABU6TE74_9FABA</name>
<dbReference type="EMBL" id="JASCZI010090833">
    <property type="protein sequence ID" value="MED6146987.1"/>
    <property type="molecule type" value="Genomic_DNA"/>
</dbReference>
<gene>
    <name evidence="2" type="ORF">PIB30_039844</name>
</gene>
<dbReference type="Proteomes" id="UP001341840">
    <property type="component" value="Unassembled WGS sequence"/>
</dbReference>
<evidence type="ECO:0000313" key="3">
    <source>
        <dbReference type="Proteomes" id="UP001341840"/>
    </source>
</evidence>
<organism evidence="2 3">
    <name type="scientific">Stylosanthes scabra</name>
    <dbReference type="NCBI Taxonomy" id="79078"/>
    <lineage>
        <taxon>Eukaryota</taxon>
        <taxon>Viridiplantae</taxon>
        <taxon>Streptophyta</taxon>
        <taxon>Embryophyta</taxon>
        <taxon>Tracheophyta</taxon>
        <taxon>Spermatophyta</taxon>
        <taxon>Magnoliopsida</taxon>
        <taxon>eudicotyledons</taxon>
        <taxon>Gunneridae</taxon>
        <taxon>Pentapetalae</taxon>
        <taxon>rosids</taxon>
        <taxon>fabids</taxon>
        <taxon>Fabales</taxon>
        <taxon>Fabaceae</taxon>
        <taxon>Papilionoideae</taxon>
        <taxon>50 kb inversion clade</taxon>
        <taxon>dalbergioids sensu lato</taxon>
        <taxon>Dalbergieae</taxon>
        <taxon>Pterocarpus clade</taxon>
        <taxon>Stylosanthes</taxon>
    </lineage>
</organism>
<sequence length="101" mass="11394">MVHDDQSSAEHVNYLGNQPRPSHNDPYSNTYNSGWRNHPTFGLGGNQGQRNNINVQNTNRPYQPPFKRQQPLQSPPLPIPTQPKQAQNSSTEAALKNFGHH</sequence>
<proteinExistence type="predicted"/>
<evidence type="ECO:0000256" key="1">
    <source>
        <dbReference type="SAM" id="MobiDB-lite"/>
    </source>
</evidence>
<keyword evidence="3" id="KW-1185">Reference proteome</keyword>